<keyword evidence="6 11" id="KW-0413">Isomerase</keyword>
<dbReference type="PRINTS" id="PR00509">
    <property type="entry name" value="PGMPMM"/>
</dbReference>
<evidence type="ECO:0000259" key="7">
    <source>
        <dbReference type="Pfam" id="PF00408"/>
    </source>
</evidence>
<evidence type="ECO:0000259" key="10">
    <source>
        <dbReference type="Pfam" id="PF02880"/>
    </source>
</evidence>
<dbReference type="InterPro" id="IPR036900">
    <property type="entry name" value="A-D-PHexomutase_C_sf"/>
</dbReference>
<sequence>MTMHEKQTPAHIFRAYDIRGIFNDDLYPETMLKIGLALGSYAKKRGKKKVVVGNDIRSSSRLLTNTLVSGLLSSGMDVTSAGTTSFGVSAFCGWQLRKDITAYVTASHLPPEWNGVKFYTGAGIGFSADENEEIRDIVLAGKEHEGRAYWNEVGDYQEVDLKKEYIEYIAERFESNGKNIFKERRIVLDCGNGSMGLVAPDVMKRVKLKTDALLFVTPDASFPNRPSELTEDSLGTLKEEVKRKKADFGAAFDGDGDRAAIVDDKGRMLSADQCGVILAKNLLRDRNGIVLANVECSMLIERELEKLGGKIERIPVGHTFLTKEANERNAVLGIESSGHYVIPSFFPFDDAMIIPLKIAEILAETGKKLSELVDELPAYPKERMNLECGDTVKFKVMHALAERLSNEYGADRINTMDGIRIDFLEEGWALIRASNTSPLVRVTVEGATEEVKDKLMKKFVGVTKEEITKTIVIRHSENY</sequence>
<evidence type="ECO:0000256" key="3">
    <source>
        <dbReference type="ARBA" id="ARBA00022553"/>
    </source>
</evidence>
<name>A0A7G9YW53_9EURY</name>
<comment type="cofactor">
    <cofactor evidence="1">
        <name>Mg(2+)</name>
        <dbReference type="ChEBI" id="CHEBI:18420"/>
    </cofactor>
</comment>
<dbReference type="InterPro" id="IPR005845">
    <property type="entry name" value="A-D-PHexomutase_a/b/a-II"/>
</dbReference>
<keyword evidence="3" id="KW-0597">Phosphoprotein</keyword>
<dbReference type="SUPFAM" id="SSF53738">
    <property type="entry name" value="Phosphoglucomutase, first 3 domains"/>
    <property type="match status" value="3"/>
</dbReference>
<evidence type="ECO:0000259" key="9">
    <source>
        <dbReference type="Pfam" id="PF02879"/>
    </source>
</evidence>
<protein>
    <submittedName>
        <fullName evidence="11">Phosphoglucomutase/phosphomannomutase</fullName>
        <ecNumber evidence="11">5.4.2.2</ecNumber>
    </submittedName>
</protein>
<dbReference type="Pfam" id="PF02879">
    <property type="entry name" value="PGM_PMM_II"/>
    <property type="match status" value="1"/>
</dbReference>
<gene>
    <name evidence="11" type="ORF">CIBIFOJE_00021</name>
</gene>
<dbReference type="Pfam" id="PF02880">
    <property type="entry name" value="PGM_PMM_III"/>
    <property type="match status" value="1"/>
</dbReference>
<evidence type="ECO:0000259" key="8">
    <source>
        <dbReference type="Pfam" id="PF02878"/>
    </source>
</evidence>
<evidence type="ECO:0000256" key="6">
    <source>
        <dbReference type="ARBA" id="ARBA00023235"/>
    </source>
</evidence>
<dbReference type="InterPro" id="IPR005846">
    <property type="entry name" value="A-D-PHexomutase_a/b/a-III"/>
</dbReference>
<dbReference type="EMBL" id="MT631504">
    <property type="protein sequence ID" value="QNO52237.1"/>
    <property type="molecule type" value="Genomic_DNA"/>
</dbReference>
<comment type="similarity">
    <text evidence="2">Belongs to the phosphohexose mutase family.</text>
</comment>
<dbReference type="GO" id="GO:0005975">
    <property type="term" value="P:carbohydrate metabolic process"/>
    <property type="evidence" value="ECO:0007669"/>
    <property type="project" value="InterPro"/>
</dbReference>
<dbReference type="Pfam" id="PF02878">
    <property type="entry name" value="PGM_PMM_I"/>
    <property type="match status" value="1"/>
</dbReference>
<dbReference type="PANTHER" id="PTHR43771:SF1">
    <property type="entry name" value="PHOSPHOMANNOMUTASE"/>
    <property type="match status" value="1"/>
</dbReference>
<dbReference type="InterPro" id="IPR005843">
    <property type="entry name" value="A-D-PHexomutase_C"/>
</dbReference>
<dbReference type="InterPro" id="IPR016055">
    <property type="entry name" value="A-D-PHexomutase_a/b/a-I/II/III"/>
</dbReference>
<dbReference type="InterPro" id="IPR005841">
    <property type="entry name" value="Alpha-D-phosphohexomutase_SF"/>
</dbReference>
<dbReference type="PANTHER" id="PTHR43771">
    <property type="entry name" value="PHOSPHOMANNOMUTASE"/>
    <property type="match status" value="1"/>
</dbReference>
<keyword evidence="5" id="KW-0460">Magnesium</keyword>
<feature type="domain" description="Alpha-D-phosphohexomutase C-terminal" evidence="7">
    <location>
        <begin position="395"/>
        <end position="459"/>
    </location>
</feature>
<dbReference type="CDD" id="cd03089">
    <property type="entry name" value="PMM_PGM"/>
    <property type="match status" value="1"/>
</dbReference>
<dbReference type="SUPFAM" id="SSF55957">
    <property type="entry name" value="Phosphoglucomutase, C-terminal domain"/>
    <property type="match status" value="1"/>
</dbReference>
<dbReference type="Gene3D" id="3.30.310.50">
    <property type="entry name" value="Alpha-D-phosphohexomutase, C-terminal domain"/>
    <property type="match status" value="1"/>
</dbReference>
<evidence type="ECO:0000256" key="2">
    <source>
        <dbReference type="ARBA" id="ARBA00010231"/>
    </source>
</evidence>
<reference evidence="11" key="1">
    <citation type="submission" date="2020-06" db="EMBL/GenBank/DDBJ databases">
        <title>Unique genomic features of the anaerobic methanotrophic archaea.</title>
        <authorList>
            <person name="Chadwick G.L."/>
            <person name="Skennerton C.T."/>
            <person name="Laso-Perez R."/>
            <person name="Leu A.O."/>
            <person name="Speth D.R."/>
            <person name="Yu H."/>
            <person name="Morgan-Lang C."/>
            <person name="Hatzenpichler R."/>
            <person name="Goudeau D."/>
            <person name="Malmstrom R."/>
            <person name="Brazelton W.J."/>
            <person name="Woyke T."/>
            <person name="Hallam S.J."/>
            <person name="Tyson G.W."/>
            <person name="Wegener G."/>
            <person name="Boetius A."/>
            <person name="Orphan V."/>
        </authorList>
    </citation>
    <scope>NUCLEOTIDE SEQUENCE</scope>
</reference>
<keyword evidence="4" id="KW-0479">Metal-binding</keyword>
<evidence type="ECO:0000313" key="11">
    <source>
        <dbReference type="EMBL" id="QNO52237.1"/>
    </source>
</evidence>
<dbReference type="EC" id="5.4.2.2" evidence="11"/>
<feature type="domain" description="Alpha-D-phosphohexomutase alpha/beta/alpha" evidence="8">
    <location>
        <begin position="12"/>
        <end position="143"/>
    </location>
</feature>
<evidence type="ECO:0000256" key="1">
    <source>
        <dbReference type="ARBA" id="ARBA00001946"/>
    </source>
</evidence>
<dbReference type="AlphaFoldDB" id="A0A7G9YW53"/>
<feature type="domain" description="Alpha-D-phosphohexomutase alpha/beta/alpha" evidence="10">
    <location>
        <begin position="271"/>
        <end position="377"/>
    </location>
</feature>
<dbReference type="GO" id="GO:0046872">
    <property type="term" value="F:metal ion binding"/>
    <property type="evidence" value="ECO:0007669"/>
    <property type="project" value="UniProtKB-KW"/>
</dbReference>
<accession>A0A7G9YW53</accession>
<dbReference type="Gene3D" id="3.40.120.10">
    <property type="entry name" value="Alpha-D-Glucose-1,6-Bisphosphate, subunit A, domain 3"/>
    <property type="match status" value="3"/>
</dbReference>
<proteinExistence type="inferred from homology"/>
<dbReference type="InterPro" id="IPR005844">
    <property type="entry name" value="A-D-PHexomutase_a/b/a-I"/>
</dbReference>
<evidence type="ECO:0000256" key="5">
    <source>
        <dbReference type="ARBA" id="ARBA00022842"/>
    </source>
</evidence>
<dbReference type="GO" id="GO:0004614">
    <property type="term" value="F:phosphoglucomutase activity"/>
    <property type="evidence" value="ECO:0007669"/>
    <property type="project" value="UniProtKB-EC"/>
</dbReference>
<organism evidence="11">
    <name type="scientific">Candidatus Methanophagaceae archaeon ANME-1 ERB6</name>
    <dbReference type="NCBI Taxonomy" id="2759912"/>
    <lineage>
        <taxon>Archaea</taxon>
        <taxon>Methanobacteriati</taxon>
        <taxon>Methanobacteriota</taxon>
        <taxon>Stenosarchaea group</taxon>
        <taxon>Methanomicrobia</taxon>
        <taxon>Candidatus Methanophagales</taxon>
        <taxon>Candidatus Methanophagaceae</taxon>
    </lineage>
</organism>
<dbReference type="Pfam" id="PF00408">
    <property type="entry name" value="PGM_PMM_IV"/>
    <property type="match status" value="1"/>
</dbReference>
<feature type="domain" description="Alpha-D-phosphohexomutase alpha/beta/alpha" evidence="9">
    <location>
        <begin position="163"/>
        <end position="266"/>
    </location>
</feature>
<evidence type="ECO:0000256" key="4">
    <source>
        <dbReference type="ARBA" id="ARBA00022723"/>
    </source>
</evidence>